<evidence type="ECO:0000313" key="2">
    <source>
        <dbReference type="EMBL" id="KAK0439256.1"/>
    </source>
</evidence>
<dbReference type="Proteomes" id="UP001175211">
    <property type="component" value="Unassembled WGS sequence"/>
</dbReference>
<dbReference type="EMBL" id="JAUEPS010000089">
    <property type="protein sequence ID" value="KAK0439256.1"/>
    <property type="molecule type" value="Genomic_DNA"/>
</dbReference>
<evidence type="ECO:0000313" key="3">
    <source>
        <dbReference type="Proteomes" id="UP001175211"/>
    </source>
</evidence>
<proteinExistence type="predicted"/>
<keyword evidence="3" id="KW-1185">Reference proteome</keyword>
<feature type="region of interest" description="Disordered" evidence="1">
    <location>
        <begin position="42"/>
        <end position="100"/>
    </location>
</feature>
<gene>
    <name evidence="2" type="ORF">EV420DRAFT_1486437</name>
</gene>
<evidence type="ECO:0000256" key="1">
    <source>
        <dbReference type="SAM" id="MobiDB-lite"/>
    </source>
</evidence>
<dbReference type="GeneID" id="85353937"/>
<feature type="region of interest" description="Disordered" evidence="1">
    <location>
        <begin position="231"/>
        <end position="263"/>
    </location>
</feature>
<name>A0AA39JCF9_ARMTA</name>
<sequence>MAYHGFPPHAPDPDKVPEPEEFNAYQRDWTVMDAWHQANRLPPLEDGEIPEFDLQYPDSPTIPGFPDLSVATGRSNTVTRGENTRPNPRDTSESDPYDSWSEMSLPPTILGHMASATEIYAASFKPLLRTEEGSMTHLSPLSPMSGGPLESMEPSQNWPASSSINLSIQSGMYYTEDSRTSPMPYETETGPSREQEVPMYWKDSNIPYYCDLRISPSISGLTILKPPAGTTSYHGSAQTSPISATGSRDPTLRSLHPTPDQPLNPAMMKAVTEMDWEELVEWQGRSLANEGAWITMEAAKLMYQPQAPNTV</sequence>
<feature type="region of interest" description="Disordered" evidence="1">
    <location>
        <begin position="1"/>
        <end position="22"/>
    </location>
</feature>
<organism evidence="2 3">
    <name type="scientific">Armillaria tabescens</name>
    <name type="common">Ringless honey mushroom</name>
    <name type="synonym">Agaricus tabescens</name>
    <dbReference type="NCBI Taxonomy" id="1929756"/>
    <lineage>
        <taxon>Eukaryota</taxon>
        <taxon>Fungi</taxon>
        <taxon>Dikarya</taxon>
        <taxon>Basidiomycota</taxon>
        <taxon>Agaricomycotina</taxon>
        <taxon>Agaricomycetes</taxon>
        <taxon>Agaricomycetidae</taxon>
        <taxon>Agaricales</taxon>
        <taxon>Marasmiineae</taxon>
        <taxon>Physalacriaceae</taxon>
        <taxon>Desarmillaria</taxon>
    </lineage>
</organism>
<feature type="compositionally biased region" description="Polar residues" evidence="1">
    <location>
        <begin position="231"/>
        <end position="248"/>
    </location>
</feature>
<accession>A0AA39JCF9</accession>
<dbReference type="RefSeq" id="XP_060323187.1">
    <property type="nucleotide sequence ID" value="XM_060470389.1"/>
</dbReference>
<comment type="caution">
    <text evidence="2">The sequence shown here is derived from an EMBL/GenBank/DDBJ whole genome shotgun (WGS) entry which is preliminary data.</text>
</comment>
<feature type="compositionally biased region" description="Polar residues" evidence="1">
    <location>
        <begin position="72"/>
        <end position="86"/>
    </location>
</feature>
<dbReference type="AlphaFoldDB" id="A0AA39JCF9"/>
<protein>
    <submittedName>
        <fullName evidence="2">Uncharacterized protein</fullName>
    </submittedName>
</protein>
<reference evidence="2" key="1">
    <citation type="submission" date="2023-06" db="EMBL/GenBank/DDBJ databases">
        <authorList>
            <consortium name="Lawrence Berkeley National Laboratory"/>
            <person name="Ahrendt S."/>
            <person name="Sahu N."/>
            <person name="Indic B."/>
            <person name="Wong-Bajracharya J."/>
            <person name="Merenyi Z."/>
            <person name="Ke H.-M."/>
            <person name="Monk M."/>
            <person name="Kocsube S."/>
            <person name="Drula E."/>
            <person name="Lipzen A."/>
            <person name="Balint B."/>
            <person name="Henrissat B."/>
            <person name="Andreopoulos B."/>
            <person name="Martin F.M."/>
            <person name="Harder C.B."/>
            <person name="Rigling D."/>
            <person name="Ford K.L."/>
            <person name="Foster G.D."/>
            <person name="Pangilinan J."/>
            <person name="Papanicolaou A."/>
            <person name="Barry K."/>
            <person name="LaButti K."/>
            <person name="Viragh M."/>
            <person name="Koriabine M."/>
            <person name="Yan M."/>
            <person name="Riley R."/>
            <person name="Champramary S."/>
            <person name="Plett K.L."/>
            <person name="Tsai I.J."/>
            <person name="Slot J."/>
            <person name="Sipos G."/>
            <person name="Plett J."/>
            <person name="Nagy L.G."/>
            <person name="Grigoriev I.V."/>
        </authorList>
    </citation>
    <scope>NUCLEOTIDE SEQUENCE</scope>
    <source>
        <strain evidence="2">CCBAS 213</strain>
    </source>
</reference>